<dbReference type="PATRIC" id="fig|394096.3.peg.8408"/>
<dbReference type="AlphaFoldDB" id="A0A085VZA0"/>
<evidence type="ECO:0000313" key="3">
    <source>
        <dbReference type="EMBL" id="KFE60763.1"/>
    </source>
</evidence>
<dbReference type="EMBL" id="JMCB01000028">
    <property type="protein sequence ID" value="KFE60763.1"/>
    <property type="molecule type" value="Genomic_DNA"/>
</dbReference>
<feature type="domain" description="AAA+ ATPase" evidence="2">
    <location>
        <begin position="124"/>
        <end position="255"/>
    </location>
</feature>
<dbReference type="Gene3D" id="3.30.450.90">
    <property type="match status" value="1"/>
</dbReference>
<reference evidence="3 4" key="1">
    <citation type="submission" date="2014-04" db="EMBL/GenBank/DDBJ databases">
        <title>Genome assembly of Hyalangium minutum DSM 14724.</title>
        <authorList>
            <person name="Sharma G."/>
            <person name="Subramanian S."/>
        </authorList>
    </citation>
    <scope>NUCLEOTIDE SEQUENCE [LARGE SCALE GENOMIC DNA]</scope>
    <source>
        <strain evidence="3 4">DSM 14724</strain>
    </source>
</reference>
<dbReference type="RefSeq" id="WP_044198736.1">
    <property type="nucleotide sequence ID" value="NZ_JMCB01000028.1"/>
</dbReference>
<evidence type="ECO:0000259" key="2">
    <source>
        <dbReference type="SMART" id="SM00382"/>
    </source>
</evidence>
<proteinExistence type="inferred from homology"/>
<evidence type="ECO:0000313" key="4">
    <source>
        <dbReference type="Proteomes" id="UP000028725"/>
    </source>
</evidence>
<protein>
    <submittedName>
        <fullName evidence="3">Twitching motility protein PilT</fullName>
    </submittedName>
</protein>
<keyword evidence="4" id="KW-1185">Reference proteome</keyword>
<dbReference type="OrthoDB" id="9805147at2"/>
<dbReference type="InterPro" id="IPR001482">
    <property type="entry name" value="T2SS/T4SS_dom"/>
</dbReference>
<comment type="similarity">
    <text evidence="1">Belongs to the GSP E family.</text>
</comment>
<dbReference type="GO" id="GO:0005524">
    <property type="term" value="F:ATP binding"/>
    <property type="evidence" value="ECO:0007669"/>
    <property type="project" value="InterPro"/>
</dbReference>
<dbReference type="Proteomes" id="UP000028725">
    <property type="component" value="Unassembled WGS sequence"/>
</dbReference>
<dbReference type="SUPFAM" id="SSF52540">
    <property type="entry name" value="P-loop containing nucleoside triphosphate hydrolases"/>
    <property type="match status" value="1"/>
</dbReference>
<sequence>MSARISPLFDALLAEKGSDLHLSIGYPPLGRIRGKLTPLREAPLTASELEGMLLELATPEQKLQITEELDLDFAYTYGTKARFRANYFYKTTGLAAVFRCIPSKVQSLEELSAPEVMRQLAERRGGLVLVTGPAGSGKTTTLAAMLHHLNQTRYASLLTLEDPVEFVHEPAKAQVTHREIGPHAPSFAAGLRSAAREDVDVVLVSDLSAPDAIREALQLASSGVLVLASMYALSVQSALERLLHAFPEQEQGRIRGLLADSLAGVLSQQLVRAADSKGRVLALEVLLGGGSVAAMIRQGQEAQLAELMRAAQTKGMQTLDQHLERLVSANAITPEAALEKAQDREAFALTLQRLRPGFELPEDVRA</sequence>
<organism evidence="3 4">
    <name type="scientific">Hyalangium minutum</name>
    <dbReference type="NCBI Taxonomy" id="394096"/>
    <lineage>
        <taxon>Bacteria</taxon>
        <taxon>Pseudomonadati</taxon>
        <taxon>Myxococcota</taxon>
        <taxon>Myxococcia</taxon>
        <taxon>Myxococcales</taxon>
        <taxon>Cystobacterineae</taxon>
        <taxon>Archangiaceae</taxon>
        <taxon>Hyalangium</taxon>
    </lineage>
</organism>
<dbReference type="Pfam" id="PF00437">
    <property type="entry name" value="T2SSE"/>
    <property type="match status" value="1"/>
</dbReference>
<dbReference type="PANTHER" id="PTHR30486">
    <property type="entry name" value="TWITCHING MOTILITY PROTEIN PILT"/>
    <property type="match status" value="1"/>
</dbReference>
<dbReference type="InterPro" id="IPR027417">
    <property type="entry name" value="P-loop_NTPase"/>
</dbReference>
<dbReference type="SMART" id="SM00382">
    <property type="entry name" value="AAA"/>
    <property type="match status" value="1"/>
</dbReference>
<dbReference type="InterPro" id="IPR050921">
    <property type="entry name" value="T4SS_GSP_E_ATPase"/>
</dbReference>
<evidence type="ECO:0000256" key="1">
    <source>
        <dbReference type="ARBA" id="ARBA00006611"/>
    </source>
</evidence>
<dbReference type="NCBIfam" id="TIGR01420">
    <property type="entry name" value="pilT_fam"/>
    <property type="match status" value="1"/>
</dbReference>
<dbReference type="STRING" id="394096.DB31_4676"/>
<name>A0A085VZA0_9BACT</name>
<accession>A0A085VZA0</accession>
<gene>
    <name evidence="3" type="ORF">DB31_4676</name>
</gene>
<dbReference type="InterPro" id="IPR003593">
    <property type="entry name" value="AAA+_ATPase"/>
</dbReference>
<dbReference type="InterPro" id="IPR006321">
    <property type="entry name" value="PilT/PilU"/>
</dbReference>
<dbReference type="GO" id="GO:0016887">
    <property type="term" value="F:ATP hydrolysis activity"/>
    <property type="evidence" value="ECO:0007669"/>
    <property type="project" value="InterPro"/>
</dbReference>
<comment type="caution">
    <text evidence="3">The sequence shown here is derived from an EMBL/GenBank/DDBJ whole genome shotgun (WGS) entry which is preliminary data.</text>
</comment>
<dbReference type="PANTHER" id="PTHR30486:SF6">
    <property type="entry name" value="TYPE IV PILUS RETRACTATION ATPASE PILT"/>
    <property type="match status" value="1"/>
</dbReference>
<dbReference type="Gene3D" id="3.40.50.300">
    <property type="entry name" value="P-loop containing nucleotide triphosphate hydrolases"/>
    <property type="match status" value="1"/>
</dbReference>